<proteinExistence type="predicted"/>
<evidence type="ECO:0000256" key="2">
    <source>
        <dbReference type="SAM" id="Phobius"/>
    </source>
</evidence>
<feature type="transmembrane region" description="Helical" evidence="2">
    <location>
        <begin position="93"/>
        <end position="117"/>
    </location>
</feature>
<keyword evidence="2" id="KW-0472">Membrane</keyword>
<dbReference type="HOGENOM" id="CLU_177110_0_0_6"/>
<evidence type="ECO:0000256" key="1">
    <source>
        <dbReference type="SAM" id="MobiDB-lite"/>
    </source>
</evidence>
<sequence length="126" mass="14195">MVGRSEWGARKLRCHVDRNSGLKTPRPSPPPASERKSSRLIDWLVRGVVGIAVIACCGRFWLLGEAVFEGRYVSVIRGRPARIFLVDSDPHRFWIAVGWDALLSCVPLLIVGGFAYASWRARRHVR</sequence>
<accession>Q3BXY4</accession>
<reference evidence="3 4" key="1">
    <citation type="journal article" date="2005" name="J. Bacteriol.">
        <title>Insights into genome plasticity and pathogenicity of the plant pathogenic Bacterium Xanthomonas campestris pv. vesicatoria revealed by the complete genome sequence.</title>
        <authorList>
            <person name="Thieme F."/>
            <person name="Koebnik R."/>
            <person name="Bekel T."/>
            <person name="Berger C."/>
            <person name="Boch J."/>
            <person name="Buettner D."/>
            <person name="Caldana C."/>
            <person name="Gaigalat L."/>
            <person name="Goesmann A."/>
            <person name="Kay S."/>
            <person name="Kirchner O."/>
            <person name="Lanz C."/>
            <person name="Linke B."/>
            <person name="McHardy A.C."/>
            <person name="Meyer F."/>
            <person name="Mittenhuber G."/>
            <person name="Nies D.H."/>
            <person name="Niesbach-Kloesgen U."/>
            <person name="Patschkowski T."/>
            <person name="Rueckert C."/>
            <person name="Rupp O."/>
            <person name="Schneicker S."/>
            <person name="Schuster S.C."/>
            <person name="Vorhoelter F.J."/>
            <person name="Weber E."/>
            <person name="Puehler A."/>
            <person name="Bonas U."/>
            <person name="Bartels D."/>
            <person name="Kaiser O."/>
        </authorList>
    </citation>
    <scope>NUCLEOTIDE SEQUENCE [LARGE SCALE GENOMIC DNA]</scope>
    <source>
        <strain evidence="3 4">85-10</strain>
    </source>
</reference>
<feature type="region of interest" description="Disordered" evidence="1">
    <location>
        <begin position="17"/>
        <end position="36"/>
    </location>
</feature>
<gene>
    <name evidence="3" type="ordered locus">XCV0648</name>
</gene>
<evidence type="ECO:0000313" key="4">
    <source>
        <dbReference type="Proteomes" id="UP000007069"/>
    </source>
</evidence>
<keyword evidence="2" id="KW-0812">Transmembrane</keyword>
<dbReference type="KEGG" id="xcv:XCV0648"/>
<feature type="transmembrane region" description="Helical" evidence="2">
    <location>
        <begin position="43"/>
        <end position="62"/>
    </location>
</feature>
<name>Q3BXY4_XANE5</name>
<evidence type="ECO:0000313" key="3">
    <source>
        <dbReference type="EMBL" id="CAJ22279.1"/>
    </source>
</evidence>
<dbReference type="AlphaFoldDB" id="Q3BXY4"/>
<keyword evidence="2" id="KW-1133">Transmembrane helix</keyword>
<protein>
    <submittedName>
        <fullName evidence="3">Putative membrane protein</fullName>
    </submittedName>
</protein>
<organism evidence="4">
    <name type="scientific">Xanthomonas euvesicatoria pv. vesicatoria (strain 85-10)</name>
    <name type="common">Xanthomonas campestris pv. vesicatoria</name>
    <dbReference type="NCBI Taxonomy" id="316273"/>
    <lineage>
        <taxon>Bacteria</taxon>
        <taxon>Pseudomonadati</taxon>
        <taxon>Pseudomonadota</taxon>
        <taxon>Gammaproteobacteria</taxon>
        <taxon>Lysobacterales</taxon>
        <taxon>Lysobacteraceae</taxon>
        <taxon>Xanthomonas</taxon>
    </lineage>
</organism>
<dbReference type="Proteomes" id="UP000007069">
    <property type="component" value="Chromosome"/>
</dbReference>
<dbReference type="EMBL" id="AM039952">
    <property type="protein sequence ID" value="CAJ22279.1"/>
    <property type="molecule type" value="Genomic_DNA"/>
</dbReference>